<dbReference type="Gene3D" id="2.50.20.10">
    <property type="entry name" value="Lipoprotein localisation LolA/LolB/LppX"/>
    <property type="match status" value="1"/>
</dbReference>
<dbReference type="InterPro" id="IPR050361">
    <property type="entry name" value="MPP/UQCRC_Complex"/>
</dbReference>
<evidence type="ECO:0000259" key="2">
    <source>
        <dbReference type="Pfam" id="PF00675"/>
    </source>
</evidence>
<dbReference type="InterPro" id="IPR011249">
    <property type="entry name" value="Metalloenz_LuxS/M16"/>
</dbReference>
<evidence type="ECO:0000259" key="3">
    <source>
        <dbReference type="Pfam" id="PF05193"/>
    </source>
</evidence>
<dbReference type="Pfam" id="PF00675">
    <property type="entry name" value="Peptidase_M16"/>
    <property type="match status" value="1"/>
</dbReference>
<feature type="chain" id="PRO_5046280367" evidence="1">
    <location>
        <begin position="19"/>
        <end position="687"/>
    </location>
</feature>
<evidence type="ECO:0000313" key="5">
    <source>
        <dbReference type="Proteomes" id="UP001595906"/>
    </source>
</evidence>
<dbReference type="InterPro" id="IPR007863">
    <property type="entry name" value="Peptidase_M16_C"/>
</dbReference>
<organism evidence="4 5">
    <name type="scientific">Parasediminibacterium paludis</name>
    <dbReference type="NCBI Taxonomy" id="908966"/>
    <lineage>
        <taxon>Bacteria</taxon>
        <taxon>Pseudomonadati</taxon>
        <taxon>Bacteroidota</taxon>
        <taxon>Chitinophagia</taxon>
        <taxon>Chitinophagales</taxon>
        <taxon>Chitinophagaceae</taxon>
        <taxon>Parasediminibacterium</taxon>
    </lineage>
</organism>
<dbReference type="PANTHER" id="PTHR11851">
    <property type="entry name" value="METALLOPROTEASE"/>
    <property type="match status" value="1"/>
</dbReference>
<feature type="domain" description="Peptidase M16 N-terminal" evidence="2">
    <location>
        <begin position="51"/>
        <end position="174"/>
    </location>
</feature>
<dbReference type="EMBL" id="JBHSDC010000022">
    <property type="protein sequence ID" value="MFC4232304.1"/>
    <property type="molecule type" value="Genomic_DNA"/>
</dbReference>
<sequence length="687" mass="74481">MKKILLYTLFALPMAVMAQVDRSKAPKPGPAPIVKISEPAIFTLPNGLKVFVVQNTKLPRVSATLTINRESIIEGNKAGLTSIAGELLRRGTSKLKKADLDEAIDYLGANISTSSTSVSGSSLSSNFPKVIELMSDIALRPAFPADELEKIRTQALSALAQGKEDPATIARNVTSKLVYGKNHPYGEIETETTIKAVTVDDVKKYYTTYWKPNVAYLVFVGDITVDAAKELATKYFGSWSRGMVPAPVYKAPAAPAKTFIAIVDRPSAVQSNISLVAPIQLQPGSPDAIAADITANILGGGSSARLYKNLREKYGFTYGAYSSISEDKLVGNFTATAAVRNDKTDSAIGQFIYEFNRIRNEVASVDEVSLIKNERNGAFARSLENPATIAGFALNIARYNLPKDYFQNYLKNLATVDAAKVKMMANKYIPANNLAIVIVGNAKEIAKGLDKYGIVKYYDIEGNEVAAPVTKAVAADVTAESVLQKSLDASGGKAIATIKDVETVGTASIMGQSLNLSQKYIVPTSFVQNLSAGPMSIMKQSAKNGVYTVTQQGQNMPVGDDDKEELDEEAALVYENVYLNQKGYSFTLKGIEQVNGKDAYVVIIKTPKGRELTNYYSTATFLRLKSSKQEDAGPQGKVTVSTYYNEYKTFNGVQIPVKMLLDQGQLKINIDITDVKINQGLKLEDLK</sequence>
<dbReference type="Pfam" id="PF05193">
    <property type="entry name" value="Peptidase_M16_C"/>
    <property type="match status" value="1"/>
</dbReference>
<protein>
    <submittedName>
        <fullName evidence="4">M16 family metallopeptidase</fullName>
    </submittedName>
</protein>
<feature type="domain" description="Peptidase M16 C-terminal" evidence="3">
    <location>
        <begin position="197"/>
        <end position="373"/>
    </location>
</feature>
<reference evidence="5" key="1">
    <citation type="journal article" date="2019" name="Int. J. Syst. Evol. Microbiol.">
        <title>The Global Catalogue of Microorganisms (GCM) 10K type strain sequencing project: providing services to taxonomists for standard genome sequencing and annotation.</title>
        <authorList>
            <consortium name="The Broad Institute Genomics Platform"/>
            <consortium name="The Broad Institute Genome Sequencing Center for Infectious Disease"/>
            <person name="Wu L."/>
            <person name="Ma J."/>
        </authorList>
    </citation>
    <scope>NUCLEOTIDE SEQUENCE [LARGE SCALE GENOMIC DNA]</scope>
    <source>
        <strain evidence="5">CECT 8010</strain>
    </source>
</reference>
<accession>A0ABV8PZ75</accession>
<evidence type="ECO:0000256" key="1">
    <source>
        <dbReference type="SAM" id="SignalP"/>
    </source>
</evidence>
<dbReference type="SUPFAM" id="SSF63411">
    <property type="entry name" value="LuxS/MPP-like metallohydrolase"/>
    <property type="match status" value="2"/>
</dbReference>
<comment type="caution">
    <text evidence="4">The sequence shown here is derived from an EMBL/GenBank/DDBJ whole genome shotgun (WGS) entry which is preliminary data.</text>
</comment>
<dbReference type="Proteomes" id="UP001595906">
    <property type="component" value="Unassembled WGS sequence"/>
</dbReference>
<dbReference type="RefSeq" id="WP_379014102.1">
    <property type="nucleotide sequence ID" value="NZ_JBHSDC010000022.1"/>
</dbReference>
<evidence type="ECO:0000313" key="4">
    <source>
        <dbReference type="EMBL" id="MFC4232304.1"/>
    </source>
</evidence>
<feature type="signal peptide" evidence="1">
    <location>
        <begin position="1"/>
        <end position="18"/>
    </location>
</feature>
<keyword evidence="1" id="KW-0732">Signal</keyword>
<keyword evidence="5" id="KW-1185">Reference proteome</keyword>
<gene>
    <name evidence="4" type="ORF">ACFOW1_10405</name>
</gene>
<name>A0ABV8PZ75_9BACT</name>
<proteinExistence type="predicted"/>
<dbReference type="Gene3D" id="3.30.830.10">
    <property type="entry name" value="Metalloenzyme, LuxS/M16 peptidase-like"/>
    <property type="match status" value="2"/>
</dbReference>
<dbReference type="PANTHER" id="PTHR11851:SF224">
    <property type="entry name" value="PROCESSING PROTEASE"/>
    <property type="match status" value="1"/>
</dbReference>
<dbReference type="InterPro" id="IPR011765">
    <property type="entry name" value="Pept_M16_N"/>
</dbReference>